<gene>
    <name evidence="1" type="ORF">O181_046200</name>
</gene>
<dbReference type="Proteomes" id="UP000765509">
    <property type="component" value="Unassembled WGS sequence"/>
</dbReference>
<evidence type="ECO:0000313" key="1">
    <source>
        <dbReference type="EMBL" id="MBW0506485.1"/>
    </source>
</evidence>
<reference evidence="1" key="1">
    <citation type="submission" date="2021-03" db="EMBL/GenBank/DDBJ databases">
        <title>Draft genome sequence of rust myrtle Austropuccinia psidii MF-1, a brazilian biotype.</title>
        <authorList>
            <person name="Quecine M.C."/>
            <person name="Pachon D.M.R."/>
            <person name="Bonatelli M.L."/>
            <person name="Correr F.H."/>
            <person name="Franceschini L.M."/>
            <person name="Leite T.F."/>
            <person name="Margarido G.R.A."/>
            <person name="Almeida C.A."/>
            <person name="Ferrarezi J.A."/>
            <person name="Labate C.A."/>
        </authorList>
    </citation>
    <scope>NUCLEOTIDE SEQUENCE</scope>
    <source>
        <strain evidence="1">MF-1</strain>
    </source>
</reference>
<comment type="caution">
    <text evidence="1">The sequence shown here is derived from an EMBL/GenBank/DDBJ whole genome shotgun (WGS) entry which is preliminary data.</text>
</comment>
<evidence type="ECO:0000313" key="2">
    <source>
        <dbReference type="Proteomes" id="UP000765509"/>
    </source>
</evidence>
<dbReference type="EMBL" id="AVOT02019114">
    <property type="protein sequence ID" value="MBW0506485.1"/>
    <property type="molecule type" value="Genomic_DNA"/>
</dbReference>
<keyword evidence="2" id="KW-1185">Reference proteome</keyword>
<organism evidence="1 2">
    <name type="scientific">Austropuccinia psidii MF-1</name>
    <dbReference type="NCBI Taxonomy" id="1389203"/>
    <lineage>
        <taxon>Eukaryota</taxon>
        <taxon>Fungi</taxon>
        <taxon>Dikarya</taxon>
        <taxon>Basidiomycota</taxon>
        <taxon>Pucciniomycotina</taxon>
        <taxon>Pucciniomycetes</taxon>
        <taxon>Pucciniales</taxon>
        <taxon>Sphaerophragmiaceae</taxon>
        <taxon>Austropuccinia</taxon>
    </lineage>
</organism>
<accession>A0A9Q3HLY2</accession>
<name>A0A9Q3HLY2_9BASI</name>
<proteinExistence type="predicted"/>
<protein>
    <submittedName>
        <fullName evidence="1">Uncharacterized protein</fullName>
    </submittedName>
</protein>
<dbReference type="AlphaFoldDB" id="A0A9Q3HLY2"/>
<sequence length="97" mass="10664">MDSSNLERMIGTLGMSCLPACARLGTVCTIASFQEHLSGSLLGSSTQYRPGTILESTDRNWSQSIAIYFIIAEREIALAGRCFVEDGHIAFKLRQSY</sequence>